<evidence type="ECO:0000313" key="3">
    <source>
        <dbReference type="Proteomes" id="UP001056539"/>
    </source>
</evidence>
<reference evidence="2" key="1">
    <citation type="submission" date="2021-04" db="EMBL/GenBank/DDBJ databases">
        <authorList>
            <person name="Postec A."/>
        </authorList>
    </citation>
    <scope>NUCLEOTIDE SEQUENCE</scope>
    <source>
        <strain evidence="2">F1F22</strain>
    </source>
</reference>
<feature type="transmembrane region" description="Helical" evidence="1">
    <location>
        <begin position="7"/>
        <end position="30"/>
    </location>
</feature>
<proteinExistence type="predicted"/>
<dbReference type="AlphaFoldDB" id="A0AAX3BF70"/>
<dbReference type="Pfam" id="PF11146">
    <property type="entry name" value="DUF2905"/>
    <property type="match status" value="1"/>
</dbReference>
<gene>
    <name evidence="2" type="ORF">KDW03_04025</name>
</gene>
<dbReference type="EMBL" id="CP073355">
    <property type="protein sequence ID" value="URA10979.1"/>
    <property type="molecule type" value="Genomic_DNA"/>
</dbReference>
<dbReference type="Proteomes" id="UP001056539">
    <property type="component" value="Chromosome"/>
</dbReference>
<protein>
    <submittedName>
        <fullName evidence="2">DUF2905 domain-containing protein</fullName>
    </submittedName>
</protein>
<name>A0AAX3BF70_9SPIR</name>
<dbReference type="RefSeq" id="WP_271436110.1">
    <property type="nucleotide sequence ID" value="NZ_CP073355.1"/>
</dbReference>
<keyword evidence="1" id="KW-1133">Transmembrane helix</keyword>
<reference evidence="2" key="2">
    <citation type="submission" date="2022-06" db="EMBL/GenBank/DDBJ databases">
        <title>Thermospira aquatica gen. nov., sp. nov.</title>
        <authorList>
            <person name="Ben Ali Gam Z."/>
            <person name="Labat M."/>
        </authorList>
    </citation>
    <scope>NUCLEOTIDE SEQUENCE</scope>
    <source>
        <strain evidence="2">F1F22</strain>
    </source>
</reference>
<feature type="transmembrane region" description="Helical" evidence="1">
    <location>
        <begin position="50"/>
        <end position="74"/>
    </location>
</feature>
<organism evidence="2 3">
    <name type="scientific">Thermospira aquatica</name>
    <dbReference type="NCBI Taxonomy" id="2828656"/>
    <lineage>
        <taxon>Bacteria</taxon>
        <taxon>Pseudomonadati</taxon>
        <taxon>Spirochaetota</taxon>
        <taxon>Spirochaetia</taxon>
        <taxon>Brevinematales</taxon>
        <taxon>Thermospiraceae</taxon>
        <taxon>Thermospira</taxon>
    </lineage>
</organism>
<keyword evidence="1" id="KW-0472">Membrane</keyword>
<dbReference type="PANTHER" id="PTHR36443:SF1">
    <property type="entry name" value="BSR5223 PROTEIN"/>
    <property type="match status" value="1"/>
</dbReference>
<sequence length="76" mass="8597">MTDLARWLFLSGVFLCLLAGIVFLAGKFSLLGWFGRLPGDIHYEGQSVQIFIPWVSMLVISLVLSLLLQLISLFRR</sequence>
<dbReference type="PANTHER" id="PTHR36443">
    <property type="entry name" value="BSR5223 PROTEIN"/>
    <property type="match status" value="1"/>
</dbReference>
<keyword evidence="3" id="KW-1185">Reference proteome</keyword>
<accession>A0AAX3BF70</accession>
<dbReference type="KEGG" id="taqu:KDW03_04025"/>
<evidence type="ECO:0000256" key="1">
    <source>
        <dbReference type="SAM" id="Phobius"/>
    </source>
</evidence>
<evidence type="ECO:0000313" key="2">
    <source>
        <dbReference type="EMBL" id="URA10979.1"/>
    </source>
</evidence>
<keyword evidence="1" id="KW-0812">Transmembrane</keyword>
<dbReference type="InterPro" id="IPR021320">
    <property type="entry name" value="DUF2905"/>
</dbReference>